<dbReference type="GeneID" id="98154739"/>
<dbReference type="Proteomes" id="UP001610444">
    <property type="component" value="Unassembled WGS sequence"/>
</dbReference>
<dbReference type="RefSeq" id="XP_070901344.1">
    <property type="nucleotide sequence ID" value="XM_071039575.1"/>
</dbReference>
<proteinExistence type="predicted"/>
<accession>A0ABR4KPH9</accession>
<organism evidence="1 2">
    <name type="scientific">Aspergillus pseudodeflectus</name>
    <dbReference type="NCBI Taxonomy" id="176178"/>
    <lineage>
        <taxon>Eukaryota</taxon>
        <taxon>Fungi</taxon>
        <taxon>Dikarya</taxon>
        <taxon>Ascomycota</taxon>
        <taxon>Pezizomycotina</taxon>
        <taxon>Eurotiomycetes</taxon>
        <taxon>Eurotiomycetidae</taxon>
        <taxon>Eurotiales</taxon>
        <taxon>Aspergillaceae</taxon>
        <taxon>Aspergillus</taxon>
        <taxon>Aspergillus subgen. Nidulantes</taxon>
    </lineage>
</organism>
<sequence length="160" mass="17352">MTSSTFISCETWLTGCGGIWLFSHAGTNVEARIMTADPHSHGRLANSFLGVAVLLLVEVEPILNNAQITLAWSTPCRAKPRGSIRSTPGMAGKPSILDVADLRANKPLGELSGFMNEAYPVTPKIETSIRWRARQLRSIIGRCTAVQHLGLPNSQLNSTR</sequence>
<comment type="caution">
    <text evidence="1">The sequence shown here is derived from an EMBL/GenBank/DDBJ whole genome shotgun (WGS) entry which is preliminary data.</text>
</comment>
<name>A0ABR4KPH9_9EURO</name>
<keyword evidence="2" id="KW-1185">Reference proteome</keyword>
<dbReference type="EMBL" id="JBFXLR010000012">
    <property type="protein sequence ID" value="KAL2854179.1"/>
    <property type="molecule type" value="Genomic_DNA"/>
</dbReference>
<evidence type="ECO:0000313" key="1">
    <source>
        <dbReference type="EMBL" id="KAL2854179.1"/>
    </source>
</evidence>
<reference evidence="1 2" key="1">
    <citation type="submission" date="2024-07" db="EMBL/GenBank/DDBJ databases">
        <title>Section-level genome sequencing and comparative genomics of Aspergillus sections Usti and Cavernicolus.</title>
        <authorList>
            <consortium name="Lawrence Berkeley National Laboratory"/>
            <person name="Nybo J.L."/>
            <person name="Vesth T.C."/>
            <person name="Theobald S."/>
            <person name="Frisvad J.C."/>
            <person name="Larsen T.O."/>
            <person name="Kjaerboelling I."/>
            <person name="Rothschild-Mancinelli K."/>
            <person name="Lyhne E.K."/>
            <person name="Kogle M.E."/>
            <person name="Barry K."/>
            <person name="Clum A."/>
            <person name="Na H."/>
            <person name="Ledsgaard L."/>
            <person name="Lin J."/>
            <person name="Lipzen A."/>
            <person name="Kuo A."/>
            <person name="Riley R."/>
            <person name="Mondo S."/>
            <person name="LaButti K."/>
            <person name="Haridas S."/>
            <person name="Pangalinan J."/>
            <person name="Salamov A.A."/>
            <person name="Simmons B.A."/>
            <person name="Magnuson J.K."/>
            <person name="Chen J."/>
            <person name="Drula E."/>
            <person name="Henrissat B."/>
            <person name="Wiebenga A."/>
            <person name="Lubbers R.J."/>
            <person name="Gomes A.C."/>
            <person name="Macurrencykelacurrency M.R."/>
            <person name="Stajich J."/>
            <person name="Grigoriev I.V."/>
            <person name="Mortensen U.H."/>
            <person name="De vries R.P."/>
            <person name="Baker S.E."/>
            <person name="Andersen M.R."/>
        </authorList>
    </citation>
    <scope>NUCLEOTIDE SEQUENCE [LARGE SCALE GENOMIC DNA]</scope>
    <source>
        <strain evidence="1 2">CBS 756.74</strain>
    </source>
</reference>
<gene>
    <name evidence="1" type="ORF">BJX68DRAFT_232990</name>
</gene>
<evidence type="ECO:0000313" key="2">
    <source>
        <dbReference type="Proteomes" id="UP001610444"/>
    </source>
</evidence>
<protein>
    <submittedName>
        <fullName evidence="1">Uncharacterized protein</fullName>
    </submittedName>
</protein>